<dbReference type="Pfam" id="PF03981">
    <property type="entry name" value="Ubiq_cyt_C_chap"/>
    <property type="match status" value="1"/>
</dbReference>
<feature type="domain" description="Ubiquinol-cytochrome c chaperone" evidence="2">
    <location>
        <begin position="37"/>
        <end position="169"/>
    </location>
</feature>
<proteinExistence type="inferred from homology"/>
<dbReference type="RefSeq" id="WP_086436711.1">
    <property type="nucleotide sequence ID" value="NZ_FXWG01000001.1"/>
</dbReference>
<dbReference type="OrthoDB" id="7158889at2"/>
<reference evidence="4" key="1">
    <citation type="submission" date="2017-04" db="EMBL/GenBank/DDBJ databases">
        <authorList>
            <person name="Varghese N."/>
            <person name="Submissions S."/>
        </authorList>
    </citation>
    <scope>NUCLEOTIDE SEQUENCE [LARGE SCALE GENOMIC DNA]</scope>
</reference>
<organism evidence="3 4">
    <name type="scientific">Altererythrobacter xiamenensis</name>
    <dbReference type="NCBI Taxonomy" id="1316679"/>
    <lineage>
        <taxon>Bacteria</taxon>
        <taxon>Pseudomonadati</taxon>
        <taxon>Pseudomonadota</taxon>
        <taxon>Alphaproteobacteria</taxon>
        <taxon>Sphingomonadales</taxon>
        <taxon>Erythrobacteraceae</taxon>
        <taxon>Altererythrobacter</taxon>
    </lineage>
</organism>
<dbReference type="AlphaFoldDB" id="A0A1Y6EL49"/>
<name>A0A1Y6EL49_9SPHN</name>
<dbReference type="EMBL" id="FXWG01000001">
    <property type="protein sequence ID" value="SMQ63317.1"/>
    <property type="molecule type" value="Genomic_DNA"/>
</dbReference>
<keyword evidence="4" id="KW-1185">Reference proteome</keyword>
<accession>A0A1Y6EL49</accession>
<comment type="similarity">
    <text evidence="1">Belongs to the UPF0174 family.</text>
</comment>
<evidence type="ECO:0000313" key="3">
    <source>
        <dbReference type="EMBL" id="SMQ63317.1"/>
    </source>
</evidence>
<dbReference type="InterPro" id="IPR021150">
    <property type="entry name" value="Ubiq_cyt_c_chap"/>
</dbReference>
<sequence length="171" mass="18654">MSFLSRLLGTEPDPRERLRPLWHKVVELARDPRWYAECGVADTVDGRFDMITAVLSVVTVRLEDAELRRESALLAEFFVEDMDGQLREFGVNDVVVGKRVGKLMGVLGGRLGAYRSALTLADGPRLAEAVNRNVSLTEDGSADCVAQGMLALKDRLAGLDDEALIAGEIPA</sequence>
<protein>
    <submittedName>
        <fullName evidence="3">Cytochrome b pre-mRNA-processing protein 3</fullName>
    </submittedName>
</protein>
<gene>
    <name evidence="3" type="ORF">SAMN06297468_0836</name>
</gene>
<evidence type="ECO:0000259" key="2">
    <source>
        <dbReference type="Pfam" id="PF03981"/>
    </source>
</evidence>
<dbReference type="Proteomes" id="UP000194420">
    <property type="component" value="Unassembled WGS sequence"/>
</dbReference>
<evidence type="ECO:0000256" key="1">
    <source>
        <dbReference type="ARBA" id="ARBA00006436"/>
    </source>
</evidence>
<evidence type="ECO:0000313" key="4">
    <source>
        <dbReference type="Proteomes" id="UP000194420"/>
    </source>
</evidence>